<protein>
    <submittedName>
        <fullName evidence="1">Uncharacterized protein</fullName>
    </submittedName>
</protein>
<dbReference type="RefSeq" id="WP_186975450.1">
    <property type="nucleotide sequence ID" value="NZ_JACOOH010000002.1"/>
</dbReference>
<name>A0ABR7CYN1_9BACT</name>
<gene>
    <name evidence="1" type="ORF">H8S64_06765</name>
</gene>
<evidence type="ECO:0000313" key="2">
    <source>
        <dbReference type="Proteomes" id="UP000646484"/>
    </source>
</evidence>
<dbReference type="Proteomes" id="UP000646484">
    <property type="component" value="Unassembled WGS sequence"/>
</dbReference>
<organism evidence="1 2">
    <name type="scientific">Butyricimonas hominis</name>
    <dbReference type="NCBI Taxonomy" id="2763032"/>
    <lineage>
        <taxon>Bacteria</taxon>
        <taxon>Pseudomonadati</taxon>
        <taxon>Bacteroidota</taxon>
        <taxon>Bacteroidia</taxon>
        <taxon>Bacteroidales</taxon>
        <taxon>Odoribacteraceae</taxon>
        <taxon>Butyricimonas</taxon>
    </lineage>
</organism>
<sequence length="242" mass="27962">METSKTYNRTINLLDKYTQFIKSINTKDIENNLTLDKLIELKSILSDINNIMTLISTRSIATKISDILSFKNEDRKRVFNVIDNQKPNTNGFDIRIDSPVKILVEVKCNSLIHNKKFGAAQINAILEDARKLRLESSRHIKASKSIQDTKDYIKIIAIVNFGNRSDEDLTSQLLRETKCKESTNSARKERMKVKKFLKPLYSLSQIHEITDLDNVYLTVLSINDLKTELERIRCEYCLSLKC</sequence>
<evidence type="ECO:0000313" key="1">
    <source>
        <dbReference type="EMBL" id="MBC5620793.1"/>
    </source>
</evidence>
<keyword evidence="2" id="KW-1185">Reference proteome</keyword>
<proteinExistence type="predicted"/>
<comment type="caution">
    <text evidence="1">The sequence shown here is derived from an EMBL/GenBank/DDBJ whole genome shotgun (WGS) entry which is preliminary data.</text>
</comment>
<accession>A0ABR7CYN1</accession>
<dbReference type="EMBL" id="JACOOH010000002">
    <property type="protein sequence ID" value="MBC5620793.1"/>
    <property type="molecule type" value="Genomic_DNA"/>
</dbReference>
<reference evidence="1 2" key="1">
    <citation type="submission" date="2020-08" db="EMBL/GenBank/DDBJ databases">
        <title>Genome public.</title>
        <authorList>
            <person name="Liu C."/>
            <person name="Sun Q."/>
        </authorList>
    </citation>
    <scope>NUCLEOTIDE SEQUENCE [LARGE SCALE GENOMIC DNA]</scope>
    <source>
        <strain evidence="1 2">NSJ-56</strain>
    </source>
</reference>